<feature type="domain" description="Phosphogluconate dehydrogenase NAD-binding putative C-terminal" evidence="1">
    <location>
        <begin position="78"/>
        <end position="147"/>
    </location>
</feature>
<dbReference type="InterPro" id="IPR013328">
    <property type="entry name" value="6PGD_dom2"/>
</dbReference>
<dbReference type="Gene3D" id="3.40.50.720">
    <property type="entry name" value="NAD(P)-binding Rossmann-like Domain"/>
    <property type="match status" value="1"/>
</dbReference>
<feature type="non-terminal residue" evidence="2">
    <location>
        <position position="1"/>
    </location>
</feature>
<protein>
    <recommendedName>
        <fullName evidence="1">Phosphogluconate dehydrogenase NAD-binding putative C-terminal domain-containing protein</fullName>
    </recommendedName>
</protein>
<sequence>ADFVEGAVLGAVGVAGAQTRILVAGTRGEQAARNLTELGLNVSFYSPEIGKASMFKMLRSIFSKGLECLILELLIAGRRAGIGEDLWKDITSFMAKKSFDQIADNWVRTHAIAYERRYHEMHQVVETMLEIGVEPIMSNATRLFFQRSVSLHFDDQFPAQPDSSDEVVNALEVGIRTTLP</sequence>
<dbReference type="AlphaFoldDB" id="X1QHT7"/>
<dbReference type="InterPro" id="IPR015814">
    <property type="entry name" value="Pgluconate_DH_NAD-bd_C"/>
</dbReference>
<evidence type="ECO:0000313" key="2">
    <source>
        <dbReference type="EMBL" id="GAI42834.1"/>
    </source>
</evidence>
<comment type="caution">
    <text evidence="2">The sequence shown here is derived from an EMBL/GenBank/DDBJ whole genome shotgun (WGS) entry which is preliminary data.</text>
</comment>
<name>X1QHT7_9ZZZZ</name>
<evidence type="ECO:0000259" key="1">
    <source>
        <dbReference type="Pfam" id="PF09130"/>
    </source>
</evidence>
<dbReference type="Pfam" id="PF09130">
    <property type="entry name" value="DUF1932"/>
    <property type="match status" value="1"/>
</dbReference>
<dbReference type="EMBL" id="BARV01030567">
    <property type="protein sequence ID" value="GAI42834.1"/>
    <property type="molecule type" value="Genomic_DNA"/>
</dbReference>
<reference evidence="2" key="1">
    <citation type="journal article" date="2014" name="Front. Microbiol.">
        <title>High frequency of phylogenetically diverse reductive dehalogenase-homologous genes in deep subseafloor sedimentary metagenomes.</title>
        <authorList>
            <person name="Kawai M."/>
            <person name="Futagami T."/>
            <person name="Toyoda A."/>
            <person name="Takaki Y."/>
            <person name="Nishi S."/>
            <person name="Hori S."/>
            <person name="Arai W."/>
            <person name="Tsubouchi T."/>
            <person name="Morono Y."/>
            <person name="Uchiyama I."/>
            <person name="Ito T."/>
            <person name="Fujiyama A."/>
            <person name="Inagaki F."/>
            <person name="Takami H."/>
        </authorList>
    </citation>
    <scope>NUCLEOTIDE SEQUENCE</scope>
    <source>
        <strain evidence="2">Expedition CK06-06</strain>
    </source>
</reference>
<dbReference type="Gene3D" id="1.10.1040.10">
    <property type="entry name" value="N-(1-d-carboxylethyl)-l-norvaline Dehydrogenase, domain 2"/>
    <property type="match status" value="1"/>
</dbReference>
<dbReference type="InterPro" id="IPR008927">
    <property type="entry name" value="6-PGluconate_DH-like_C_sf"/>
</dbReference>
<accession>X1QHT7</accession>
<proteinExistence type="predicted"/>
<dbReference type="SUPFAM" id="SSF48179">
    <property type="entry name" value="6-phosphogluconate dehydrogenase C-terminal domain-like"/>
    <property type="match status" value="1"/>
</dbReference>
<organism evidence="2">
    <name type="scientific">marine sediment metagenome</name>
    <dbReference type="NCBI Taxonomy" id="412755"/>
    <lineage>
        <taxon>unclassified sequences</taxon>
        <taxon>metagenomes</taxon>
        <taxon>ecological metagenomes</taxon>
    </lineage>
</organism>
<gene>
    <name evidence="2" type="ORF">S06H3_48536</name>
</gene>